<evidence type="ECO:0000313" key="4">
    <source>
        <dbReference type="Proteomes" id="UP001576774"/>
    </source>
</evidence>
<gene>
    <name evidence="3" type="ORF">ACE1CC_20995</name>
</gene>
<feature type="compositionally biased region" description="Low complexity" evidence="1">
    <location>
        <begin position="142"/>
        <end position="160"/>
    </location>
</feature>
<organism evidence="3 4">
    <name type="scientific">Floridaenema aerugineum BLCC-F46</name>
    <dbReference type="NCBI Taxonomy" id="3153654"/>
    <lineage>
        <taxon>Bacteria</taxon>
        <taxon>Bacillati</taxon>
        <taxon>Cyanobacteriota</taxon>
        <taxon>Cyanophyceae</taxon>
        <taxon>Oscillatoriophycideae</taxon>
        <taxon>Aerosakkonematales</taxon>
        <taxon>Aerosakkonemataceae</taxon>
        <taxon>Floridanema</taxon>
        <taxon>Floridanema aerugineum</taxon>
    </lineage>
</organism>
<keyword evidence="2" id="KW-1133">Transmembrane helix</keyword>
<dbReference type="Pfam" id="PF03743">
    <property type="entry name" value="TrbI"/>
    <property type="match status" value="1"/>
</dbReference>
<feature type="compositionally biased region" description="Pro residues" evidence="1">
    <location>
        <begin position="200"/>
        <end position="213"/>
    </location>
</feature>
<feature type="transmembrane region" description="Helical" evidence="2">
    <location>
        <begin position="64"/>
        <end position="88"/>
    </location>
</feature>
<comment type="caution">
    <text evidence="3">The sequence shown here is derived from an EMBL/GenBank/DDBJ whole genome shotgun (WGS) entry which is preliminary data.</text>
</comment>
<proteinExistence type="predicted"/>
<keyword evidence="2" id="KW-0472">Membrane</keyword>
<evidence type="ECO:0000313" key="3">
    <source>
        <dbReference type="EMBL" id="MFB2879338.1"/>
    </source>
</evidence>
<accession>A0ABV4X970</accession>
<feature type="region of interest" description="Disordered" evidence="1">
    <location>
        <begin position="126"/>
        <end position="213"/>
    </location>
</feature>
<keyword evidence="4" id="KW-1185">Reference proteome</keyword>
<name>A0ABV4X970_9CYAN</name>
<protein>
    <submittedName>
        <fullName evidence="3">TrbI/VirB10 family protein</fullName>
    </submittedName>
</protein>
<evidence type="ECO:0000256" key="2">
    <source>
        <dbReference type="SAM" id="Phobius"/>
    </source>
</evidence>
<dbReference type="EMBL" id="JBHFNQ010000163">
    <property type="protein sequence ID" value="MFB2879338.1"/>
    <property type="molecule type" value="Genomic_DNA"/>
</dbReference>
<evidence type="ECO:0000256" key="1">
    <source>
        <dbReference type="SAM" id="MobiDB-lite"/>
    </source>
</evidence>
<feature type="compositionally biased region" description="Pro residues" evidence="1">
    <location>
        <begin position="161"/>
        <end position="193"/>
    </location>
</feature>
<dbReference type="InterPro" id="IPR005498">
    <property type="entry name" value="T4SS_VirB10/TraB/TrbI"/>
</dbReference>
<dbReference type="RefSeq" id="WP_413272383.1">
    <property type="nucleotide sequence ID" value="NZ_JBHFNQ010000163.1"/>
</dbReference>
<dbReference type="Proteomes" id="UP001576774">
    <property type="component" value="Unassembled WGS sequence"/>
</dbReference>
<keyword evidence="2" id="KW-0812">Transmembrane</keyword>
<sequence>MDNQNSNVTAQNEFANEKWTAEEIAQISGYRPEQTALVDHELMLERLEETKEETDSSENPLIRFAFASLIVGGIMLFCWLIWSIFFAVKSPLPRQAATPTPTPTTTAPNSDEAARLKAELAFRNQLSRQQQEQKLPAPAPTPTSTAAKPVPSPPVTRQAAAPPPRIIREPAPPPRIIREPAPPPRIIREPAPPARIIREPAPPPKIIREPAPPPRVIRERIPVPQPPQVAAVSRPPVPNTPEIDPFERWNQLATIGQQTTTTTEEKATVPTPTVISTAPSTTTQSNSETIPVVSLNHTNSDESSSPNSTTIAAIPADLTPGERGILNGTPVSESEVAPTITPGEPMQIQIGTLAQAKVLVPMIWTTEKSANSGRFAVELEEDVLSTDNRIAFPKGSILITEVDSVSSDNKLVNQTVVAVVYPDSYGQIRQQQVPRNSILIRGENGNPLIAKGMGNPGSEIARQDILIGLLGAAGRAAQVVNQNQSQSATMISSGGFSSQTITTTAREPNILAAAMEGFFRPMSQRLTQRADRTTQEISQRTPVAVVPQGTKVSVFFNTFFQVTR</sequence>
<reference evidence="3 4" key="1">
    <citation type="submission" date="2024-09" db="EMBL/GenBank/DDBJ databases">
        <title>Floridaenema gen nov. (Aerosakkonemataceae, Aerosakkonematales ord. nov., Cyanobacteria) from benthic tropical and subtropical fresh waters, with the description of four new species.</title>
        <authorList>
            <person name="Moretto J.A."/>
            <person name="Berthold D.E."/>
            <person name="Lefler F.W."/>
            <person name="Huang I.-S."/>
            <person name="Laughinghouse H. IV."/>
        </authorList>
    </citation>
    <scope>NUCLEOTIDE SEQUENCE [LARGE SCALE GENOMIC DNA]</scope>
    <source>
        <strain evidence="3 4">BLCC-F46</strain>
    </source>
</reference>